<dbReference type="SUPFAM" id="SSF81324">
    <property type="entry name" value="Voltage-gated potassium channels"/>
    <property type="match status" value="2"/>
</dbReference>
<dbReference type="SUPFAM" id="SSF47473">
    <property type="entry name" value="EF-hand"/>
    <property type="match status" value="1"/>
</dbReference>
<dbReference type="GO" id="GO:0022841">
    <property type="term" value="F:potassium ion leak channel activity"/>
    <property type="evidence" value="ECO:0007669"/>
    <property type="project" value="TreeGrafter"/>
</dbReference>
<dbReference type="GO" id="GO:0015271">
    <property type="term" value="F:outward rectifier potassium channel activity"/>
    <property type="evidence" value="ECO:0007669"/>
    <property type="project" value="TreeGrafter"/>
</dbReference>
<dbReference type="GO" id="GO:0005509">
    <property type="term" value="F:calcium ion binding"/>
    <property type="evidence" value="ECO:0007669"/>
    <property type="project" value="InterPro"/>
</dbReference>
<sequence>FDLLHSHSAIARIVEGAAGASSYFVPLELPCTLFENTMVVALGKGGNGAHPVARWLGRLISPRRGTALIIVYLSYTLLCCDAFTEPGPGNSIRITPRNMHRCQDTHGRISHLKPLGTTTFLGSSKSKYNINRQSSKKNKPLQQKMQQQAAPMFLFPWSILFKIRSVLPHENNTAIINSKSSKRRRWEMPLTSKPFQGVGELQSTIKNCMLALAVYFAIGTCVFPFLEPSWTVIDAMYFSMTTLTTVAYGDIVASTTTFGKLFLLSFNIYAVCISVSALGIIAKLALAQEQKIIKQAKQQARARLVRLFRDEEEHDDEEKEEVEVSDDDQSWVDNIYLDKCDDDNEEPQTMMSALRESLQRHAFNFCALIGLASVIGKVEKWSLVDIIYFWNCTATTMGYGDIAPQTQIGRLLAVVFIPLSVITLGEVIASCVAHLNARAAAKAEKDFLRREITFDDLDHLDVNDDGKVCQLDFITFMLMAMQKVDRKTMKDLTSLFKALDTEGSGFIEKEDLILLRQRKRLAKRLRREARHKKKLYDKGYPRIENRETEHVYDHLKGYRIN</sequence>
<accession>A0AAD8Y6R0</accession>
<dbReference type="PROSITE" id="PS00018">
    <property type="entry name" value="EF_HAND_1"/>
    <property type="match status" value="1"/>
</dbReference>
<feature type="transmembrane region" description="Helical" evidence="9">
    <location>
        <begin position="266"/>
        <end position="286"/>
    </location>
</feature>
<evidence type="ECO:0000313" key="12">
    <source>
        <dbReference type="Proteomes" id="UP001224775"/>
    </source>
</evidence>
<dbReference type="InterPro" id="IPR003280">
    <property type="entry name" value="2pore_dom_K_chnl"/>
</dbReference>
<keyword evidence="5 9" id="KW-1133">Transmembrane helix</keyword>
<keyword evidence="3 9" id="KW-0812">Transmembrane</keyword>
<keyword evidence="6" id="KW-0406">Ion transport</keyword>
<dbReference type="Proteomes" id="UP001224775">
    <property type="component" value="Unassembled WGS sequence"/>
</dbReference>
<feature type="transmembrane region" description="Helical" evidence="9">
    <location>
        <begin position="208"/>
        <end position="226"/>
    </location>
</feature>
<gene>
    <name evidence="11" type="ORF">QTG54_009384</name>
</gene>
<dbReference type="PANTHER" id="PTHR11003">
    <property type="entry name" value="POTASSIUM CHANNEL, SUBFAMILY K"/>
    <property type="match status" value="1"/>
</dbReference>
<reference evidence="11" key="1">
    <citation type="submission" date="2023-06" db="EMBL/GenBank/DDBJ databases">
        <title>Survivors Of The Sea: Transcriptome response of Skeletonema marinoi to long-term dormancy.</title>
        <authorList>
            <person name="Pinder M.I.M."/>
            <person name="Kourtchenko O."/>
            <person name="Robertson E.K."/>
            <person name="Larsson T."/>
            <person name="Maumus F."/>
            <person name="Osuna-Cruz C.M."/>
            <person name="Vancaester E."/>
            <person name="Stenow R."/>
            <person name="Vandepoele K."/>
            <person name="Ploug H."/>
            <person name="Bruchert V."/>
            <person name="Godhe A."/>
            <person name="Topel M."/>
        </authorList>
    </citation>
    <scope>NUCLEOTIDE SEQUENCE</scope>
    <source>
        <strain evidence="11">R05AC</strain>
    </source>
</reference>
<evidence type="ECO:0000256" key="3">
    <source>
        <dbReference type="ARBA" id="ARBA00022692"/>
    </source>
</evidence>
<dbReference type="EMBL" id="JATAAI010000017">
    <property type="protein sequence ID" value="KAK1739625.1"/>
    <property type="molecule type" value="Genomic_DNA"/>
</dbReference>
<evidence type="ECO:0000256" key="7">
    <source>
        <dbReference type="ARBA" id="ARBA00023136"/>
    </source>
</evidence>
<evidence type="ECO:0000256" key="4">
    <source>
        <dbReference type="ARBA" id="ARBA00022837"/>
    </source>
</evidence>
<feature type="transmembrane region" description="Helical" evidence="9">
    <location>
        <begin position="411"/>
        <end position="435"/>
    </location>
</feature>
<keyword evidence="7 9" id="KW-0472">Membrane</keyword>
<feature type="domain" description="EF-hand" evidence="10">
    <location>
        <begin position="487"/>
        <end position="522"/>
    </location>
</feature>
<keyword evidence="8 11" id="KW-0407">Ion channel</keyword>
<comment type="subcellular location">
    <subcellularLocation>
        <location evidence="1">Membrane</location>
        <topology evidence="1">Multi-pass membrane protein</topology>
    </subcellularLocation>
</comment>
<dbReference type="InterPro" id="IPR002048">
    <property type="entry name" value="EF_hand_dom"/>
</dbReference>
<organism evidence="11 12">
    <name type="scientific">Skeletonema marinoi</name>
    <dbReference type="NCBI Taxonomy" id="267567"/>
    <lineage>
        <taxon>Eukaryota</taxon>
        <taxon>Sar</taxon>
        <taxon>Stramenopiles</taxon>
        <taxon>Ochrophyta</taxon>
        <taxon>Bacillariophyta</taxon>
        <taxon>Coscinodiscophyceae</taxon>
        <taxon>Thalassiosirophycidae</taxon>
        <taxon>Thalassiosirales</taxon>
        <taxon>Skeletonemataceae</taxon>
        <taxon>Skeletonema</taxon>
        <taxon>Skeletonema marinoi-dohrnii complex</taxon>
    </lineage>
</organism>
<evidence type="ECO:0000259" key="10">
    <source>
        <dbReference type="PROSITE" id="PS50222"/>
    </source>
</evidence>
<evidence type="ECO:0000256" key="8">
    <source>
        <dbReference type="ARBA" id="ARBA00023303"/>
    </source>
</evidence>
<dbReference type="InterPro" id="IPR011992">
    <property type="entry name" value="EF-hand-dom_pair"/>
</dbReference>
<name>A0AAD8Y6R0_9STRA</name>
<evidence type="ECO:0000256" key="1">
    <source>
        <dbReference type="ARBA" id="ARBA00004141"/>
    </source>
</evidence>
<dbReference type="InterPro" id="IPR013099">
    <property type="entry name" value="K_chnl_dom"/>
</dbReference>
<keyword evidence="2" id="KW-0813">Transport</keyword>
<dbReference type="GO" id="GO:0030322">
    <property type="term" value="P:stabilization of membrane potential"/>
    <property type="evidence" value="ECO:0007669"/>
    <property type="project" value="TreeGrafter"/>
</dbReference>
<dbReference type="PANTHER" id="PTHR11003:SF291">
    <property type="entry name" value="IP11374P"/>
    <property type="match status" value="1"/>
</dbReference>
<evidence type="ECO:0000313" key="11">
    <source>
        <dbReference type="EMBL" id="KAK1739625.1"/>
    </source>
</evidence>
<comment type="caution">
    <text evidence="11">The sequence shown here is derived from an EMBL/GenBank/DDBJ whole genome shotgun (WGS) entry which is preliminary data.</text>
</comment>
<dbReference type="PROSITE" id="PS50222">
    <property type="entry name" value="EF_HAND_2"/>
    <property type="match status" value="1"/>
</dbReference>
<dbReference type="Gene3D" id="1.10.238.10">
    <property type="entry name" value="EF-hand"/>
    <property type="match status" value="1"/>
</dbReference>
<feature type="non-terminal residue" evidence="11">
    <location>
        <position position="1"/>
    </location>
</feature>
<evidence type="ECO:0000256" key="6">
    <source>
        <dbReference type="ARBA" id="ARBA00023065"/>
    </source>
</evidence>
<dbReference type="Gene3D" id="1.10.287.70">
    <property type="match status" value="2"/>
</dbReference>
<dbReference type="Pfam" id="PF07885">
    <property type="entry name" value="Ion_trans_2"/>
    <property type="match status" value="2"/>
</dbReference>
<dbReference type="InterPro" id="IPR018247">
    <property type="entry name" value="EF_Hand_1_Ca_BS"/>
</dbReference>
<proteinExistence type="predicted"/>
<keyword evidence="12" id="KW-1185">Reference proteome</keyword>
<evidence type="ECO:0000256" key="9">
    <source>
        <dbReference type="SAM" id="Phobius"/>
    </source>
</evidence>
<keyword evidence="4" id="KW-0106">Calcium</keyword>
<dbReference type="GO" id="GO:0005886">
    <property type="term" value="C:plasma membrane"/>
    <property type="evidence" value="ECO:0007669"/>
    <property type="project" value="TreeGrafter"/>
</dbReference>
<protein>
    <submittedName>
        <fullName evidence="11">Potassium channel family protein</fullName>
    </submittedName>
</protein>
<dbReference type="AlphaFoldDB" id="A0AAD8Y6R0"/>
<evidence type="ECO:0000256" key="5">
    <source>
        <dbReference type="ARBA" id="ARBA00022989"/>
    </source>
</evidence>
<evidence type="ECO:0000256" key="2">
    <source>
        <dbReference type="ARBA" id="ARBA00022448"/>
    </source>
</evidence>
<dbReference type="GO" id="GO:0005737">
    <property type="term" value="C:cytoplasm"/>
    <property type="evidence" value="ECO:0007669"/>
    <property type="project" value="UniProtKB-ARBA"/>
</dbReference>